<dbReference type="PANTHER" id="PTHR46195">
    <property type="entry name" value="HEAVY METAL-ASSOCIATED ISOPRENYLATED PLANT PROTEIN 7"/>
    <property type="match status" value="1"/>
</dbReference>
<sequence length="240" mass="27605">MGGKMKPNQNQQQNNNHGGKQQASNEKKNEPIVLKVYMHCQGCSTKVFNSLKCFDGVEEVNIDMANQKVIVKGSKADPLKVLERVRKKYSRNVELLSARPNPNTKAEKKKEPEKKEEPVRQAVFKMYIHCEGCANDVKTNIENMKGILSVQVDMEKSIVVVRGIFDPKKISDMIERRMRKHVEIVQSKQESEQGKGKEKDEKSNEDKKIIHFNYPPQYSSHYIYPCQILSEENIFSCSIM</sequence>
<dbReference type="EMBL" id="BPVZ01000006">
    <property type="protein sequence ID" value="GKU92814.1"/>
    <property type="molecule type" value="Genomic_DNA"/>
</dbReference>
<dbReference type="PANTHER" id="PTHR46195:SF17">
    <property type="entry name" value="HEAVY METAL-ASSOCIATED ISOPRENYLATED PLANT PROTEIN 8"/>
    <property type="match status" value="1"/>
</dbReference>
<comment type="caution">
    <text evidence="8">The sequence shown here is derived from an EMBL/GenBank/DDBJ whole genome shotgun (WGS) entry which is preliminary data.</text>
</comment>
<dbReference type="Proteomes" id="UP001054252">
    <property type="component" value="Unassembled WGS sequence"/>
</dbReference>
<reference evidence="8 9" key="1">
    <citation type="journal article" date="2021" name="Commun. Biol.">
        <title>The genome of Shorea leprosula (Dipterocarpaceae) highlights the ecological relevance of drought in aseasonal tropical rainforests.</title>
        <authorList>
            <person name="Ng K.K.S."/>
            <person name="Kobayashi M.J."/>
            <person name="Fawcett J.A."/>
            <person name="Hatakeyama M."/>
            <person name="Paape T."/>
            <person name="Ng C.H."/>
            <person name="Ang C.C."/>
            <person name="Tnah L.H."/>
            <person name="Lee C.T."/>
            <person name="Nishiyama T."/>
            <person name="Sese J."/>
            <person name="O'Brien M.J."/>
            <person name="Copetti D."/>
            <person name="Mohd Noor M.I."/>
            <person name="Ong R.C."/>
            <person name="Putra M."/>
            <person name="Sireger I.Z."/>
            <person name="Indrioko S."/>
            <person name="Kosugi Y."/>
            <person name="Izuno A."/>
            <person name="Isagi Y."/>
            <person name="Lee S.L."/>
            <person name="Shimizu K.K."/>
        </authorList>
    </citation>
    <scope>NUCLEOTIDE SEQUENCE [LARGE SCALE GENOMIC DNA]</scope>
    <source>
        <strain evidence="8">214</strain>
    </source>
</reference>
<feature type="compositionally biased region" description="Basic and acidic residues" evidence="6">
    <location>
        <begin position="189"/>
        <end position="206"/>
    </location>
</feature>
<organism evidence="8 9">
    <name type="scientific">Rubroshorea leprosula</name>
    <dbReference type="NCBI Taxonomy" id="152421"/>
    <lineage>
        <taxon>Eukaryota</taxon>
        <taxon>Viridiplantae</taxon>
        <taxon>Streptophyta</taxon>
        <taxon>Embryophyta</taxon>
        <taxon>Tracheophyta</taxon>
        <taxon>Spermatophyta</taxon>
        <taxon>Magnoliopsida</taxon>
        <taxon>eudicotyledons</taxon>
        <taxon>Gunneridae</taxon>
        <taxon>Pentapetalae</taxon>
        <taxon>rosids</taxon>
        <taxon>malvids</taxon>
        <taxon>Malvales</taxon>
        <taxon>Dipterocarpaceae</taxon>
        <taxon>Rubroshorea</taxon>
    </lineage>
</organism>
<keyword evidence="9" id="KW-1185">Reference proteome</keyword>
<comment type="similarity">
    <text evidence="5">Belongs to the HIPP family.</text>
</comment>
<evidence type="ECO:0000256" key="4">
    <source>
        <dbReference type="ARBA" id="ARBA00023289"/>
    </source>
</evidence>
<evidence type="ECO:0000256" key="5">
    <source>
        <dbReference type="ARBA" id="ARBA00024045"/>
    </source>
</evidence>
<evidence type="ECO:0000256" key="1">
    <source>
        <dbReference type="ARBA" id="ARBA00022481"/>
    </source>
</evidence>
<dbReference type="CDD" id="cd00371">
    <property type="entry name" value="HMA"/>
    <property type="match status" value="2"/>
</dbReference>
<dbReference type="InterPro" id="IPR044577">
    <property type="entry name" value="HIPP4/7/8/17/18/19"/>
</dbReference>
<evidence type="ECO:0000313" key="9">
    <source>
        <dbReference type="Proteomes" id="UP001054252"/>
    </source>
</evidence>
<dbReference type="AlphaFoldDB" id="A0AAV5I660"/>
<evidence type="ECO:0000256" key="2">
    <source>
        <dbReference type="ARBA" id="ARBA00022723"/>
    </source>
</evidence>
<gene>
    <name evidence="8" type="ORF">SLEP1_g6489</name>
</gene>
<keyword evidence="2" id="KW-0479">Metal-binding</keyword>
<feature type="region of interest" description="Disordered" evidence="6">
    <location>
        <begin position="97"/>
        <end position="117"/>
    </location>
</feature>
<feature type="compositionally biased region" description="Basic and acidic residues" evidence="6">
    <location>
        <begin position="105"/>
        <end position="117"/>
    </location>
</feature>
<keyword evidence="4" id="KW-0636">Prenylation</keyword>
<keyword evidence="1" id="KW-0488">Methylation</keyword>
<dbReference type="PROSITE" id="PS50846">
    <property type="entry name" value="HMA_2"/>
    <property type="match status" value="2"/>
</dbReference>
<dbReference type="Pfam" id="PF00403">
    <property type="entry name" value="HMA"/>
    <property type="match status" value="2"/>
</dbReference>
<feature type="domain" description="HMA" evidence="7">
    <location>
        <begin position="29"/>
        <end position="93"/>
    </location>
</feature>
<feature type="region of interest" description="Disordered" evidence="6">
    <location>
        <begin position="1"/>
        <end position="26"/>
    </location>
</feature>
<feature type="domain" description="HMA" evidence="7">
    <location>
        <begin position="119"/>
        <end position="182"/>
    </location>
</feature>
<accession>A0AAV5I660</accession>
<evidence type="ECO:0000259" key="7">
    <source>
        <dbReference type="PROSITE" id="PS50846"/>
    </source>
</evidence>
<dbReference type="InterPro" id="IPR006121">
    <property type="entry name" value="HMA_dom"/>
</dbReference>
<keyword evidence="3" id="KW-0449">Lipoprotein</keyword>
<dbReference type="SUPFAM" id="SSF55008">
    <property type="entry name" value="HMA, heavy metal-associated domain"/>
    <property type="match status" value="2"/>
</dbReference>
<feature type="region of interest" description="Disordered" evidence="6">
    <location>
        <begin position="183"/>
        <end position="206"/>
    </location>
</feature>
<dbReference type="InterPro" id="IPR036163">
    <property type="entry name" value="HMA_dom_sf"/>
</dbReference>
<dbReference type="GO" id="GO:0046872">
    <property type="term" value="F:metal ion binding"/>
    <property type="evidence" value="ECO:0007669"/>
    <property type="project" value="UniProtKB-KW"/>
</dbReference>
<evidence type="ECO:0000256" key="3">
    <source>
        <dbReference type="ARBA" id="ARBA00023288"/>
    </source>
</evidence>
<dbReference type="Gene3D" id="3.30.70.100">
    <property type="match status" value="2"/>
</dbReference>
<evidence type="ECO:0000256" key="6">
    <source>
        <dbReference type="SAM" id="MobiDB-lite"/>
    </source>
</evidence>
<evidence type="ECO:0000313" key="8">
    <source>
        <dbReference type="EMBL" id="GKU92814.1"/>
    </source>
</evidence>
<proteinExistence type="inferred from homology"/>
<protein>
    <recommendedName>
        <fullName evidence="7">HMA domain-containing protein</fullName>
    </recommendedName>
</protein>
<name>A0AAV5I660_9ROSI</name>